<gene>
    <name evidence="2" type="ORF">AA0535_0835</name>
</gene>
<evidence type="ECO:0000313" key="3">
    <source>
        <dbReference type="Proteomes" id="UP001062776"/>
    </source>
</evidence>
<comment type="caution">
    <text evidence="2">The sequence shown here is derived from an EMBL/GenBank/DDBJ whole genome shotgun (WGS) entry which is preliminary data.</text>
</comment>
<protein>
    <recommendedName>
        <fullName evidence="1">Hedgehog/Intein (Hint) domain-containing protein</fullName>
    </recommendedName>
</protein>
<dbReference type="RefSeq" id="WP_264814625.1">
    <property type="nucleotide sequence ID" value="NZ_BAPV01000004.1"/>
</dbReference>
<proteinExistence type="predicted"/>
<dbReference type="Gene3D" id="2.160.20.20">
    <property type="match status" value="1"/>
</dbReference>
<accession>A0ABQ0PZX3</accession>
<reference evidence="2" key="1">
    <citation type="submission" date="2013-04" db="EMBL/GenBank/DDBJ databases">
        <title>The genome sequencing project of 58 acetic acid bacteria.</title>
        <authorList>
            <person name="Okamoto-Kainuma A."/>
            <person name="Ishikawa M."/>
            <person name="Umino S."/>
            <person name="Koizumi Y."/>
            <person name="Shiwa Y."/>
            <person name="Yoshikawa H."/>
            <person name="Matsutani M."/>
            <person name="Matsushita K."/>
        </authorList>
    </citation>
    <scope>NUCLEOTIDE SEQUENCE</scope>
    <source>
        <strain evidence="2">NRIC 0535</strain>
    </source>
</reference>
<dbReference type="EMBL" id="BAPV01000004">
    <property type="protein sequence ID" value="GBQ85709.1"/>
    <property type="molecule type" value="Genomic_DNA"/>
</dbReference>
<feature type="domain" description="Hedgehog/Intein (Hint)" evidence="1">
    <location>
        <begin position="545"/>
        <end position="684"/>
    </location>
</feature>
<dbReference type="Gene3D" id="2.170.16.10">
    <property type="entry name" value="Hedgehog/Intein (Hint) domain"/>
    <property type="match status" value="1"/>
</dbReference>
<dbReference type="InterPro" id="IPR012332">
    <property type="entry name" value="Autotransporter_pectin_lyase_C"/>
</dbReference>
<dbReference type="InterPro" id="IPR028992">
    <property type="entry name" value="Hedgehog/Intein_dom"/>
</dbReference>
<dbReference type="InterPro" id="IPR036844">
    <property type="entry name" value="Hint_dom_sf"/>
</dbReference>
<dbReference type="Pfam" id="PF13403">
    <property type="entry name" value="Hint_2"/>
    <property type="match status" value="1"/>
</dbReference>
<keyword evidence="3" id="KW-1185">Reference proteome</keyword>
<evidence type="ECO:0000313" key="2">
    <source>
        <dbReference type="EMBL" id="GBQ85709.1"/>
    </source>
</evidence>
<organism evidence="2 3">
    <name type="scientific">Asaia krungthepensis NRIC 0535</name>
    <dbReference type="NCBI Taxonomy" id="1307925"/>
    <lineage>
        <taxon>Bacteria</taxon>
        <taxon>Pseudomonadati</taxon>
        <taxon>Pseudomonadota</taxon>
        <taxon>Alphaproteobacteria</taxon>
        <taxon>Acetobacterales</taxon>
        <taxon>Acetobacteraceae</taxon>
        <taxon>Asaia</taxon>
    </lineage>
</organism>
<sequence length="883" mass="90444">MAVSLSGSWAARLVGGKTVYQSGNTTVEPPQSFATGAYLSISSGAVVANLSAANITVTLLNGGTLSGAALNAGTVRVSAGGITSGNAFNGVNLTVSNGGSSVDDTFFASNGAFTNYVSSGGTLLGATVMSGVTLNVAAGATVSGVLATNGGSAVIPVSAPGTIAVSGGYISNGGMVYSGYMGNGDNIRNGAVLTGTWSAVNIGGETVYKNTTMTVSGPVILNAATLYVMSGATVTGLGCIEATIPTISIYAGGALTDSHVTRTYVRVNSGASVSDNRFDGCAVTLNPGAVSTDDTYSWYNYAVQPVTVASGATLNNATINNNTMLSAATGATINGVDITSGGSAYIGSGVNLSDLHAEANTYLETYTSMGGTITPPTTPPAGSGTVLVGVWSAVNSGGVTVFQSGATIVQAPASLGNGAVLTVMSGAVASGLSGVANTVYVQNGGTLLSSYIGNGTVYVSAGGITSGNQFNSVPVSVLAGGSSVNDLYYNNGYGVDLSTVQSGGSLISPQVGSGGNVSAYTSSVVLDPSVSTGGHLVVNKSVTEVCFLKGTHIRTARGEIRVEDLEIGEAVACVVGDDVVYRPILWIGSRFNRLESHQPDDLAGYPVRILANAFEPGIPARDLLVTPEHCFAFEGALIPIRMLVNGRTIFYDRAMLSYEYFHIELADHAILLAENTPAESYLDTGNREGFQARGNVAVLRDGQAANRALPLRVDRKFAEQLHTRFAGEDAQPEGMAVTHDPDLRLLCQNGREITPSRRAGDSYVFTLPADTCALHIVSRVARPCDLIGPFVDDRRRLGVSVGAINHFTASGQWGVTSHHGAMRDLGWHKSCSGENWTDGAGFLSLAETASSADSVLTIEIRACGPYRLDEQNTGGTEPFVSAA</sequence>
<dbReference type="Proteomes" id="UP001062776">
    <property type="component" value="Unassembled WGS sequence"/>
</dbReference>
<name>A0ABQ0PZX3_9PROT</name>
<evidence type="ECO:0000259" key="1">
    <source>
        <dbReference type="Pfam" id="PF13403"/>
    </source>
</evidence>
<dbReference type="SUPFAM" id="SSF51294">
    <property type="entry name" value="Hedgehog/intein (Hint) domain"/>
    <property type="match status" value="1"/>
</dbReference>